<dbReference type="AlphaFoldDB" id="A0A6L2LQM0"/>
<accession>A0A6L2LQM0</accession>
<comment type="caution">
    <text evidence="2">The sequence shown here is derived from an EMBL/GenBank/DDBJ whole genome shotgun (WGS) entry which is preliminary data.</text>
</comment>
<evidence type="ECO:0000313" key="2">
    <source>
        <dbReference type="EMBL" id="GEU63510.1"/>
    </source>
</evidence>
<organism evidence="2">
    <name type="scientific">Tanacetum cinerariifolium</name>
    <name type="common">Dalmatian daisy</name>
    <name type="synonym">Chrysanthemum cinerariifolium</name>
    <dbReference type="NCBI Taxonomy" id="118510"/>
    <lineage>
        <taxon>Eukaryota</taxon>
        <taxon>Viridiplantae</taxon>
        <taxon>Streptophyta</taxon>
        <taxon>Embryophyta</taxon>
        <taxon>Tracheophyta</taxon>
        <taxon>Spermatophyta</taxon>
        <taxon>Magnoliopsida</taxon>
        <taxon>eudicotyledons</taxon>
        <taxon>Gunneridae</taxon>
        <taxon>Pentapetalae</taxon>
        <taxon>asterids</taxon>
        <taxon>campanulids</taxon>
        <taxon>Asterales</taxon>
        <taxon>Asteraceae</taxon>
        <taxon>Asteroideae</taxon>
        <taxon>Anthemideae</taxon>
        <taxon>Anthemidinae</taxon>
        <taxon>Tanacetum</taxon>
    </lineage>
</organism>
<keyword evidence="2" id="KW-0808">Transferase</keyword>
<evidence type="ECO:0000256" key="1">
    <source>
        <dbReference type="SAM" id="MobiDB-lite"/>
    </source>
</evidence>
<dbReference type="EMBL" id="BKCJ010004859">
    <property type="protein sequence ID" value="GEU63510.1"/>
    <property type="molecule type" value="Genomic_DNA"/>
</dbReference>
<sequence length="254" mass="29596">MCPRIQEARSGSHTTVVAGTQKAGNKVLSLKKQNMLPRNIVTKESIREERKQYQKVKEVHEGTGSQNQRIKSRTQMSSHIKTYDGSGDPEDHLKIFQAAAKTERWAMPTWCHMFNSTLTKNARGEIAASNQEQKKPFPPWKQETKQKQNFKRGNFWKEQRMERKQDRFTLLTKTPRELLALDKGKFKSPPSMTTLVEKRNDRKFWEEDGTEGPMIIEAEMRGHCVHRIYVDEGSSLEILYEHCFSKFHLEIKTS</sequence>
<protein>
    <submittedName>
        <fullName evidence="2">Reverse transcriptase domain-containing protein</fullName>
    </submittedName>
</protein>
<feature type="region of interest" description="Disordered" evidence="1">
    <location>
        <begin position="58"/>
        <end position="86"/>
    </location>
</feature>
<feature type="compositionally biased region" description="Polar residues" evidence="1">
    <location>
        <begin position="63"/>
        <end position="80"/>
    </location>
</feature>
<keyword evidence="2" id="KW-0695">RNA-directed DNA polymerase</keyword>
<keyword evidence="2" id="KW-0548">Nucleotidyltransferase</keyword>
<gene>
    <name evidence="2" type="ORF">Tci_035488</name>
</gene>
<proteinExistence type="predicted"/>
<reference evidence="2" key="1">
    <citation type="journal article" date="2019" name="Sci. Rep.">
        <title>Draft genome of Tanacetum cinerariifolium, the natural source of mosquito coil.</title>
        <authorList>
            <person name="Yamashiro T."/>
            <person name="Shiraishi A."/>
            <person name="Satake H."/>
            <person name="Nakayama K."/>
        </authorList>
    </citation>
    <scope>NUCLEOTIDE SEQUENCE</scope>
</reference>
<dbReference type="GO" id="GO:0003964">
    <property type="term" value="F:RNA-directed DNA polymerase activity"/>
    <property type="evidence" value="ECO:0007669"/>
    <property type="project" value="UniProtKB-KW"/>
</dbReference>
<name>A0A6L2LQM0_TANCI</name>